<evidence type="ECO:0000313" key="1">
    <source>
        <dbReference type="EMBL" id="MFG1370674.1"/>
    </source>
</evidence>
<sequence>MQTMLIGFAGRAGAGKTTAARHLIERHGFERVRFAGPLKEMMRALGCTEDEIDGTRKEVPCDLLGGRTPRQAMQWLGTEWGREMIAPDLWTRAWAYAAAGKPKVVVDDVRFPNEVEAIRAFGGVVIEITTAAAANPSTLQHVSERGLLDWDFSIINPMGPSFFGSLDLLVSEPVRTCKDRLQVGAAQTHFIGALGE</sequence>
<gene>
    <name evidence="1" type="ORF">V5F32_00695</name>
</gene>
<dbReference type="Proteomes" id="UP001604002">
    <property type="component" value="Unassembled WGS sequence"/>
</dbReference>
<dbReference type="GO" id="GO:0016301">
    <property type="term" value="F:kinase activity"/>
    <property type="evidence" value="ECO:0007669"/>
    <property type="project" value="UniProtKB-KW"/>
</dbReference>
<dbReference type="InterPro" id="IPR048444">
    <property type="entry name" value="DNMK"/>
</dbReference>
<proteinExistence type="predicted"/>
<evidence type="ECO:0000313" key="2">
    <source>
        <dbReference type="Proteomes" id="UP001604002"/>
    </source>
</evidence>
<dbReference type="Gene3D" id="3.40.50.300">
    <property type="entry name" value="P-loop containing nucleotide triphosphate hydrolases"/>
    <property type="match status" value="1"/>
</dbReference>
<protein>
    <submittedName>
        <fullName evidence="1">Deoxynucleotide monophosphate kinase</fullName>
    </submittedName>
</protein>
<dbReference type="RefSeq" id="WP_393990762.1">
    <property type="nucleotide sequence ID" value="NZ_JBAFVH010000001.1"/>
</dbReference>
<name>A0ABW6ZS95_9HYPH</name>
<keyword evidence="2" id="KW-1185">Reference proteome</keyword>
<dbReference type="EMBL" id="JBAFVH010000001">
    <property type="protein sequence ID" value="MFG1370674.1"/>
    <property type="molecule type" value="Genomic_DNA"/>
</dbReference>
<keyword evidence="1" id="KW-0418">Kinase</keyword>
<comment type="caution">
    <text evidence="1">The sequence shown here is derived from an EMBL/GenBank/DDBJ whole genome shotgun (WGS) entry which is preliminary data.</text>
</comment>
<organism evidence="1 2">
    <name type="scientific">Xanthobacter oligotrophicus</name>
    <dbReference type="NCBI Taxonomy" id="2607286"/>
    <lineage>
        <taxon>Bacteria</taxon>
        <taxon>Pseudomonadati</taxon>
        <taxon>Pseudomonadota</taxon>
        <taxon>Alphaproteobacteria</taxon>
        <taxon>Hyphomicrobiales</taxon>
        <taxon>Xanthobacteraceae</taxon>
        <taxon>Xanthobacter</taxon>
    </lineage>
</organism>
<dbReference type="InterPro" id="IPR027417">
    <property type="entry name" value="P-loop_NTPase"/>
</dbReference>
<dbReference type="SUPFAM" id="SSF52540">
    <property type="entry name" value="P-loop containing nucleoside triphosphate hydrolases"/>
    <property type="match status" value="1"/>
</dbReference>
<dbReference type="Pfam" id="PF21448">
    <property type="entry name" value="DNMK"/>
    <property type="match status" value="1"/>
</dbReference>
<keyword evidence="1" id="KW-0808">Transferase</keyword>
<reference evidence="1 2" key="1">
    <citation type="submission" date="2024-02" db="EMBL/GenBank/DDBJ databases">
        <title>Expansion and revision of Xanthobacter and proposal of Roseixanthobacter gen. nov.</title>
        <authorList>
            <person name="Soltysiak M.P.M."/>
            <person name="Jalihal A."/>
            <person name="Ory A."/>
            <person name="Chrisophersen C."/>
            <person name="Lee A.D."/>
            <person name="Boulton J."/>
            <person name="Springer M."/>
        </authorList>
    </citation>
    <scope>NUCLEOTIDE SEQUENCE [LARGE SCALE GENOMIC DNA]</scope>
    <source>
        <strain evidence="1 2">23A</strain>
    </source>
</reference>
<accession>A0ABW6ZS95</accession>